<dbReference type="PROSITE" id="PS50850">
    <property type="entry name" value="MFS"/>
    <property type="match status" value="1"/>
</dbReference>
<dbReference type="VEuPathDB" id="FungiDB:AO090005000221"/>
<dbReference type="Gene3D" id="3.40.50.720">
    <property type="entry name" value="NAD(P)-binding Rossmann-like Domain"/>
    <property type="match status" value="1"/>
</dbReference>
<feature type="compositionally biased region" description="Low complexity" evidence="7">
    <location>
        <begin position="1"/>
        <end position="14"/>
    </location>
</feature>
<evidence type="ECO:0000256" key="2">
    <source>
        <dbReference type="ARBA" id="ARBA00007520"/>
    </source>
</evidence>
<comment type="caution">
    <text evidence="10">The sequence shown here is derived from an EMBL/GenBank/DDBJ whole genome shotgun (WGS) entry which is preliminary data.</text>
</comment>
<feature type="transmembrane region" description="Helical" evidence="8">
    <location>
        <begin position="238"/>
        <end position="257"/>
    </location>
</feature>
<dbReference type="GO" id="GO:0022857">
    <property type="term" value="F:transmembrane transporter activity"/>
    <property type="evidence" value="ECO:0007669"/>
    <property type="project" value="InterPro"/>
</dbReference>
<proteinExistence type="inferred from homology"/>
<dbReference type="PANTHER" id="PTHR23501:SF12">
    <property type="entry name" value="MAJOR FACILITATOR SUPERFAMILY (MFS) PROFILE DOMAIN-CONTAINING PROTEIN-RELATED"/>
    <property type="match status" value="1"/>
</dbReference>
<accession>A0A1S9DX24</accession>
<dbReference type="InterPro" id="IPR002347">
    <property type="entry name" value="SDR_fam"/>
</dbReference>
<dbReference type="eggNOG" id="KOG0254">
    <property type="taxonomic scope" value="Eukaryota"/>
</dbReference>
<dbReference type="InterPro" id="IPR011701">
    <property type="entry name" value="MFS"/>
</dbReference>
<dbReference type="OrthoDB" id="10021397at2759"/>
<dbReference type="Pfam" id="PF00106">
    <property type="entry name" value="adh_short"/>
    <property type="match status" value="1"/>
</dbReference>
<dbReference type="EMBL" id="MKZY01000002">
    <property type="protein sequence ID" value="OOO13446.1"/>
    <property type="molecule type" value="Genomic_DNA"/>
</dbReference>
<feature type="transmembrane region" description="Helical" evidence="8">
    <location>
        <begin position="164"/>
        <end position="185"/>
    </location>
</feature>
<keyword evidence="3" id="KW-0813">Transport</keyword>
<feature type="transmembrane region" description="Helical" evidence="8">
    <location>
        <begin position="269"/>
        <end position="288"/>
    </location>
</feature>
<feature type="transmembrane region" description="Helical" evidence="8">
    <location>
        <begin position="137"/>
        <end position="157"/>
    </location>
</feature>
<dbReference type="InterPro" id="IPR036291">
    <property type="entry name" value="NAD(P)-bd_dom_sf"/>
</dbReference>
<reference evidence="10 11" key="1">
    <citation type="submission" date="2016-10" db="EMBL/GenBank/DDBJ databases">
        <title>Genome sequencing of Aspergillus oryzae BCC7051.</title>
        <authorList>
            <person name="Thammarongtham C."/>
            <person name="Vorapreeda T."/>
            <person name="Nookaew I."/>
            <person name="Srisuk T."/>
            <person name="Land M."/>
            <person name="Jeennor S."/>
            <person name="Laoteng K."/>
        </authorList>
    </citation>
    <scope>NUCLEOTIDE SEQUENCE [LARGE SCALE GENOMIC DNA]</scope>
    <source>
        <strain evidence="10 11">BCC7051</strain>
    </source>
</reference>
<dbReference type="GO" id="GO:0005886">
    <property type="term" value="C:plasma membrane"/>
    <property type="evidence" value="ECO:0007669"/>
    <property type="project" value="TreeGrafter"/>
</dbReference>
<gene>
    <name evidence="10" type="ORF">OAory_01011950</name>
</gene>
<evidence type="ECO:0000256" key="7">
    <source>
        <dbReference type="SAM" id="MobiDB-lite"/>
    </source>
</evidence>
<feature type="region of interest" description="Disordered" evidence="7">
    <location>
        <begin position="1"/>
        <end position="31"/>
    </location>
</feature>
<feature type="transmembrane region" description="Helical" evidence="8">
    <location>
        <begin position="197"/>
        <end position="217"/>
    </location>
</feature>
<name>A0A1S9DX24_ASPOZ</name>
<evidence type="ECO:0000256" key="6">
    <source>
        <dbReference type="ARBA" id="ARBA00023136"/>
    </source>
</evidence>
<feature type="transmembrane region" description="Helical" evidence="8">
    <location>
        <begin position="106"/>
        <end position="125"/>
    </location>
</feature>
<evidence type="ECO:0000256" key="4">
    <source>
        <dbReference type="ARBA" id="ARBA00022692"/>
    </source>
</evidence>
<evidence type="ECO:0000256" key="3">
    <source>
        <dbReference type="ARBA" id="ARBA00022448"/>
    </source>
</evidence>
<protein>
    <submittedName>
        <fullName evidence="10">Major facilitator superfamily MFS_1</fullName>
    </submittedName>
</protein>
<organism evidence="10 11">
    <name type="scientific">Aspergillus oryzae</name>
    <name type="common">Yellow koji mold</name>
    <dbReference type="NCBI Taxonomy" id="5062"/>
    <lineage>
        <taxon>Eukaryota</taxon>
        <taxon>Fungi</taxon>
        <taxon>Dikarya</taxon>
        <taxon>Ascomycota</taxon>
        <taxon>Pezizomycotina</taxon>
        <taxon>Eurotiomycetes</taxon>
        <taxon>Eurotiomycetidae</taxon>
        <taxon>Eurotiales</taxon>
        <taxon>Aspergillaceae</taxon>
        <taxon>Aspergillus</taxon>
        <taxon>Aspergillus subgen. Circumdati</taxon>
    </lineage>
</organism>
<dbReference type="InterPro" id="IPR020846">
    <property type="entry name" value="MFS_dom"/>
</dbReference>
<evidence type="ECO:0000313" key="10">
    <source>
        <dbReference type="EMBL" id="OOO13446.1"/>
    </source>
</evidence>
<feature type="transmembrane region" description="Helical" evidence="8">
    <location>
        <begin position="375"/>
        <end position="397"/>
    </location>
</feature>
<keyword evidence="5 8" id="KW-1133">Transmembrane helix</keyword>
<feature type="transmembrane region" description="Helical" evidence="8">
    <location>
        <begin position="409"/>
        <end position="429"/>
    </location>
</feature>
<evidence type="ECO:0000313" key="11">
    <source>
        <dbReference type="Proteomes" id="UP000190312"/>
    </source>
</evidence>
<feature type="transmembrane region" description="Helical" evidence="8">
    <location>
        <begin position="74"/>
        <end position="94"/>
    </location>
</feature>
<sequence>MADTSSSTTIQQSSAKEAALQKVSSGTPRSRDGIADWKWKGSLAAVMLTTVINGYDVSNVANIQPRLYEAFGDIALLPWIGLSFSLAVFAFLSFSRKIIYCFDMQWIYIVSVVVFMAGAAVAGAAHNLATVIVGRTIMGVGGSVIYQSNLTFVAVFATPAETPLLFGLLGALWAVGLVIGFPIGSALASNPNTTWRWAFYMNLPWAGLVLVIAFICMPSKYLGPDIPVWSRIARMDPIGITMNIAVPALFSIALEFSGPVWDWGSGASIAVWVVFGVLLIGWIVQQYWCMGTTPDQRAIPLHLFRRLDLVPLWIASGCAGASYAGTLYYTPLFFAFARGHSALQQTVRLLPFVILFIAVVLLVGALLPLFGRYNLIYIIAGLATVAGAGAMAATLSPDVPESQVMGLEALIGVGLGCSYQHGVGISNVINKDPRDKVDSVVMFNLAQMGGITVILSIAGSIFQNVGFHLLKEVIGGNGYSEDDLRQALAGVSSTVWGSDDPDVLARGVQAASEALAREYYLIVAGLGYESVIKFVRASAKRIIIGVRSIEKGEEAKRAILAQIPQSNVTIDVYHLDMLDYTTIEAFASRVNQEVERLDYVVLNAGISPHAYKKSAYGFESGIQVNLVSTTLLSLLLLPKLLASKTDTFTPVLELVGSGTHQRMPQLLPETDNTEKDISEVYNSETSFRTFGFIQQYSLTKLFLMYVQWQLVKLVDDKVSGSPRVYVIVVGPGPTQSGLGRDFQEQSSLGVRVAVHTMNLLTKTAEQGARTYLSGLMLGEKGHGQFWQWDSVNRPAKWCSDPNAIMRSERVWASVLAALEKDLPGTERLVQRIRDGVLAH</sequence>
<comment type="similarity">
    <text evidence="2">Belongs to the major facilitator superfamily. TCR/Tet family.</text>
</comment>
<evidence type="ECO:0000256" key="5">
    <source>
        <dbReference type="ARBA" id="ARBA00022989"/>
    </source>
</evidence>
<dbReference type="SUPFAM" id="SSF51735">
    <property type="entry name" value="NAD(P)-binding Rossmann-fold domains"/>
    <property type="match status" value="1"/>
</dbReference>
<feature type="transmembrane region" description="Helical" evidence="8">
    <location>
        <begin position="349"/>
        <end position="370"/>
    </location>
</feature>
<keyword evidence="4 8" id="KW-0812">Transmembrane</keyword>
<keyword evidence="6 8" id="KW-0472">Membrane</keyword>
<dbReference type="AlphaFoldDB" id="A0A1S9DX24"/>
<evidence type="ECO:0000259" key="9">
    <source>
        <dbReference type="PROSITE" id="PS50850"/>
    </source>
</evidence>
<feature type="domain" description="Major facilitator superfamily (MFS) profile" evidence="9">
    <location>
        <begin position="42"/>
        <end position="542"/>
    </location>
</feature>
<dbReference type="PANTHER" id="PTHR23501">
    <property type="entry name" value="MAJOR FACILITATOR SUPERFAMILY"/>
    <property type="match status" value="1"/>
</dbReference>
<dbReference type="Proteomes" id="UP000190312">
    <property type="component" value="Unassembled WGS sequence"/>
</dbReference>
<dbReference type="SUPFAM" id="SSF103473">
    <property type="entry name" value="MFS general substrate transporter"/>
    <property type="match status" value="1"/>
</dbReference>
<feature type="transmembrane region" description="Helical" evidence="8">
    <location>
        <begin position="441"/>
        <end position="462"/>
    </location>
</feature>
<evidence type="ECO:0000256" key="1">
    <source>
        <dbReference type="ARBA" id="ARBA00004141"/>
    </source>
</evidence>
<dbReference type="Gene3D" id="1.20.1250.20">
    <property type="entry name" value="MFS general substrate transporter like domains"/>
    <property type="match status" value="2"/>
</dbReference>
<dbReference type="Pfam" id="PF07690">
    <property type="entry name" value="MFS_1"/>
    <property type="match status" value="1"/>
</dbReference>
<evidence type="ECO:0000256" key="8">
    <source>
        <dbReference type="SAM" id="Phobius"/>
    </source>
</evidence>
<feature type="transmembrane region" description="Helical" evidence="8">
    <location>
        <begin position="309"/>
        <end position="329"/>
    </location>
</feature>
<comment type="subcellular location">
    <subcellularLocation>
        <location evidence="1">Membrane</location>
        <topology evidence="1">Multi-pass membrane protein</topology>
    </subcellularLocation>
</comment>
<dbReference type="InterPro" id="IPR036259">
    <property type="entry name" value="MFS_trans_sf"/>
</dbReference>